<evidence type="ECO:0000313" key="2">
    <source>
        <dbReference type="EMBL" id="SHF88618.1"/>
    </source>
</evidence>
<organism evidence="2 3">
    <name type="scientific">Bacteroides luti</name>
    <dbReference type="NCBI Taxonomy" id="1297750"/>
    <lineage>
        <taxon>Bacteria</taxon>
        <taxon>Pseudomonadati</taxon>
        <taxon>Bacteroidota</taxon>
        <taxon>Bacteroidia</taxon>
        <taxon>Bacteroidales</taxon>
        <taxon>Bacteroidaceae</taxon>
        <taxon>Bacteroides</taxon>
    </lineage>
</organism>
<protein>
    <recommendedName>
        <fullName evidence="4">DUF4382 domain-containing protein</fullName>
    </recommendedName>
</protein>
<dbReference type="OrthoDB" id="1029099at2"/>
<evidence type="ECO:0000313" key="3">
    <source>
        <dbReference type="Proteomes" id="UP000184509"/>
    </source>
</evidence>
<dbReference type="STRING" id="1297750.SAMN05444405_11629"/>
<sequence length="578" mass="61605">MPVTKNYLKVIFASSLFFSFLSTSCIDNTYDLSKDIDLKIHVGGNALAMPIGSTDYIKLSKIIKADESDVIHLNGGEYSLYKEGTVDPVEIKINSVSPISISPITLPLIDFGTAGLAGRASTIGSVDFAVPTTSSTFELVHRSIPSEVSSIKKVIFPSASPVKATIKYAFSGIPSGTLVNLNSLKLKFPDYLVSSQLNSSHELVLNETTSSEFSKDIYITSFDFSNENGGASTINNKILDVVKNITLSGGIALSNVDYSQLKGNVSLATSVQISPATISEIEGIIDPSISINADPVSFEIPEFLEDKEVKMDVVNPMINLTVTNSTDIPVIISGLLKGYRDGTELSEVAVEGTTSNPITIDANAKTVICLSRTGVGGPVGSKNYKIANLNDLIETIPNHIRFVMNARADQSTSHRIQLGKSYSVGMNYSVEVPFKFGSGLSIVYNDSIDGFNDDIKDLNVKSLTVTATVENTIPLALQLNATTVGINKNAGALPGVSVKITGDIKSCAANGGAQESPITIELTETTDGAIKNLDGLLLKVTAKSTETVNGMPLKEDQYIRLKNIKAKAASGMDYDLND</sequence>
<dbReference type="PROSITE" id="PS51257">
    <property type="entry name" value="PROKAR_LIPOPROTEIN"/>
    <property type="match status" value="1"/>
</dbReference>
<feature type="chain" id="PRO_5013064611" description="DUF4382 domain-containing protein" evidence="1">
    <location>
        <begin position="25"/>
        <end position="578"/>
    </location>
</feature>
<dbReference type="EMBL" id="FQTV01000016">
    <property type="protein sequence ID" value="SHF88618.1"/>
    <property type="molecule type" value="Genomic_DNA"/>
</dbReference>
<reference evidence="2 3" key="1">
    <citation type="submission" date="2016-11" db="EMBL/GenBank/DDBJ databases">
        <authorList>
            <person name="Jaros S."/>
            <person name="Januszkiewicz K."/>
            <person name="Wedrychowicz H."/>
        </authorList>
    </citation>
    <scope>NUCLEOTIDE SEQUENCE [LARGE SCALE GENOMIC DNA]</scope>
    <source>
        <strain evidence="2 3">DSM 26991</strain>
    </source>
</reference>
<name>A0A1M5FB36_9BACE</name>
<dbReference type="Proteomes" id="UP000184509">
    <property type="component" value="Unassembled WGS sequence"/>
</dbReference>
<evidence type="ECO:0000256" key="1">
    <source>
        <dbReference type="SAM" id="SignalP"/>
    </source>
</evidence>
<proteinExistence type="predicted"/>
<accession>A0A1M5FB36</accession>
<keyword evidence="1" id="KW-0732">Signal</keyword>
<dbReference type="RefSeq" id="WP_073403270.1">
    <property type="nucleotide sequence ID" value="NZ_FQTV01000016.1"/>
</dbReference>
<keyword evidence="3" id="KW-1185">Reference proteome</keyword>
<evidence type="ECO:0008006" key="4">
    <source>
        <dbReference type="Google" id="ProtNLM"/>
    </source>
</evidence>
<feature type="signal peptide" evidence="1">
    <location>
        <begin position="1"/>
        <end position="24"/>
    </location>
</feature>
<dbReference type="AlphaFoldDB" id="A0A1M5FB36"/>
<gene>
    <name evidence="2" type="ORF">SAMN05444405_11629</name>
</gene>